<dbReference type="PROSITE" id="PS00671">
    <property type="entry name" value="D_2_HYDROXYACID_DH_3"/>
    <property type="match status" value="1"/>
</dbReference>
<feature type="domain" description="D-isomer specific 2-hydroxyacid dehydrogenase NAD-binding" evidence="6">
    <location>
        <begin position="108"/>
        <end position="286"/>
    </location>
</feature>
<evidence type="ECO:0000259" key="5">
    <source>
        <dbReference type="Pfam" id="PF00389"/>
    </source>
</evidence>
<dbReference type="EMBL" id="DVOH01000017">
    <property type="protein sequence ID" value="HIU99987.1"/>
    <property type="molecule type" value="Genomic_DNA"/>
</dbReference>
<dbReference type="InterPro" id="IPR050418">
    <property type="entry name" value="D-iso_2-hydroxyacid_DH_PdxB"/>
</dbReference>
<dbReference type="Proteomes" id="UP000886891">
    <property type="component" value="Unassembled WGS sequence"/>
</dbReference>
<evidence type="ECO:0000256" key="2">
    <source>
        <dbReference type="ARBA" id="ARBA00023002"/>
    </source>
</evidence>
<dbReference type="InterPro" id="IPR006139">
    <property type="entry name" value="D-isomer_2_OHA_DH_cat_dom"/>
</dbReference>
<dbReference type="InterPro" id="IPR036291">
    <property type="entry name" value="NAD(P)-bd_dom_sf"/>
</dbReference>
<dbReference type="InterPro" id="IPR006140">
    <property type="entry name" value="D-isomer_DH_NAD-bd"/>
</dbReference>
<dbReference type="CDD" id="cd12162">
    <property type="entry name" value="2-Hacid_dh_4"/>
    <property type="match status" value="1"/>
</dbReference>
<dbReference type="PROSITE" id="PS00670">
    <property type="entry name" value="D_2_HYDROXYACID_DH_2"/>
    <property type="match status" value="1"/>
</dbReference>
<proteinExistence type="inferred from homology"/>
<dbReference type="PROSITE" id="PS00065">
    <property type="entry name" value="D_2_HYDROXYACID_DH_1"/>
    <property type="match status" value="1"/>
</dbReference>
<gene>
    <name evidence="7" type="ORF">IAB14_02595</name>
</gene>
<comment type="similarity">
    <text evidence="1 4">Belongs to the D-isomer specific 2-hydroxyacid dehydrogenase family.</text>
</comment>
<feature type="domain" description="D-isomer specific 2-hydroxyacid dehydrogenase catalytic" evidence="5">
    <location>
        <begin position="20"/>
        <end position="317"/>
    </location>
</feature>
<keyword evidence="3" id="KW-0520">NAD</keyword>
<evidence type="ECO:0000256" key="1">
    <source>
        <dbReference type="ARBA" id="ARBA00005854"/>
    </source>
</evidence>
<keyword evidence="2 4" id="KW-0560">Oxidoreductase</keyword>
<dbReference type="AlphaFoldDB" id="A0A9D1NCI1"/>
<dbReference type="SUPFAM" id="SSF51735">
    <property type="entry name" value="NAD(P)-binding Rossmann-fold domains"/>
    <property type="match status" value="1"/>
</dbReference>
<dbReference type="GO" id="GO:0016616">
    <property type="term" value="F:oxidoreductase activity, acting on the CH-OH group of donors, NAD or NADP as acceptor"/>
    <property type="evidence" value="ECO:0007669"/>
    <property type="project" value="InterPro"/>
</dbReference>
<accession>A0A9D1NCI1</accession>
<protein>
    <submittedName>
        <fullName evidence="7">D-2-hydroxyacid dehydrogenase</fullName>
    </submittedName>
</protein>
<dbReference type="PANTHER" id="PTHR43761:SF1">
    <property type="entry name" value="D-ISOMER SPECIFIC 2-HYDROXYACID DEHYDROGENASE CATALYTIC DOMAIN-CONTAINING PROTEIN-RELATED"/>
    <property type="match status" value="1"/>
</dbReference>
<evidence type="ECO:0000256" key="3">
    <source>
        <dbReference type="ARBA" id="ARBA00023027"/>
    </source>
</evidence>
<organism evidence="7 8">
    <name type="scientific">Candidatus Stercoripulliclostridium merdipullorum</name>
    <dbReference type="NCBI Taxonomy" id="2840952"/>
    <lineage>
        <taxon>Bacteria</taxon>
        <taxon>Bacillati</taxon>
        <taxon>Bacillota</taxon>
        <taxon>Clostridia</taxon>
        <taxon>Eubacteriales</taxon>
        <taxon>Candidatus Stercoripulliclostridium</taxon>
    </lineage>
</organism>
<reference evidence="7" key="1">
    <citation type="submission" date="2020-10" db="EMBL/GenBank/DDBJ databases">
        <authorList>
            <person name="Gilroy R."/>
        </authorList>
    </citation>
    <scope>NUCLEOTIDE SEQUENCE</scope>
    <source>
        <strain evidence="7">23406</strain>
    </source>
</reference>
<reference evidence="7" key="2">
    <citation type="journal article" date="2021" name="PeerJ">
        <title>Extensive microbial diversity within the chicken gut microbiome revealed by metagenomics and culture.</title>
        <authorList>
            <person name="Gilroy R."/>
            <person name="Ravi A."/>
            <person name="Getino M."/>
            <person name="Pursley I."/>
            <person name="Horton D.L."/>
            <person name="Alikhan N.F."/>
            <person name="Baker D."/>
            <person name="Gharbi K."/>
            <person name="Hall N."/>
            <person name="Watson M."/>
            <person name="Adriaenssens E.M."/>
            <person name="Foster-Nyarko E."/>
            <person name="Jarju S."/>
            <person name="Secka A."/>
            <person name="Antonio M."/>
            <person name="Oren A."/>
            <person name="Chaudhuri R.R."/>
            <person name="La Ragione R."/>
            <person name="Hildebrand F."/>
            <person name="Pallen M.J."/>
        </authorList>
    </citation>
    <scope>NUCLEOTIDE SEQUENCE</scope>
    <source>
        <strain evidence="7">23406</strain>
    </source>
</reference>
<dbReference type="FunFam" id="3.40.50.720:FF:000203">
    <property type="entry name" value="D-3-phosphoglycerate dehydrogenase (SerA)"/>
    <property type="match status" value="1"/>
</dbReference>
<evidence type="ECO:0000313" key="8">
    <source>
        <dbReference type="Proteomes" id="UP000886891"/>
    </source>
</evidence>
<dbReference type="SUPFAM" id="SSF52283">
    <property type="entry name" value="Formate/glycerate dehydrogenase catalytic domain-like"/>
    <property type="match status" value="1"/>
</dbReference>
<evidence type="ECO:0000313" key="7">
    <source>
        <dbReference type="EMBL" id="HIU99987.1"/>
    </source>
</evidence>
<name>A0A9D1NCI1_9FIRM</name>
<dbReference type="Pfam" id="PF00389">
    <property type="entry name" value="2-Hacid_dh"/>
    <property type="match status" value="1"/>
</dbReference>
<comment type="caution">
    <text evidence="7">The sequence shown here is derived from an EMBL/GenBank/DDBJ whole genome shotgun (WGS) entry which is preliminary data.</text>
</comment>
<dbReference type="InterPro" id="IPR029752">
    <property type="entry name" value="D-isomer_DH_CS1"/>
</dbReference>
<dbReference type="GO" id="GO:0051287">
    <property type="term" value="F:NAD binding"/>
    <property type="evidence" value="ECO:0007669"/>
    <property type="project" value="InterPro"/>
</dbReference>
<evidence type="ECO:0000256" key="4">
    <source>
        <dbReference type="RuleBase" id="RU003719"/>
    </source>
</evidence>
<dbReference type="PANTHER" id="PTHR43761">
    <property type="entry name" value="D-ISOMER SPECIFIC 2-HYDROXYACID DEHYDROGENASE FAMILY PROTEIN (AFU_ORTHOLOGUE AFUA_1G13630)"/>
    <property type="match status" value="1"/>
</dbReference>
<sequence>MLRIVVLDGYCLNPGDLSWSELQQLGDLTVYDRTAPDQIVRRMGDAPVMITNKCRIGKEIIDALPDLRYIGVLATGYDVIDCAYAASKGIVVTNIPAYSTDSVVQMTIGLMIELTSRIGSQNADVRKEWPLCPDYCYYHHRLTELAGKTLGIVGYGRIGKRVRAVAEALGMRVIAFNRGKLMVDGAFRTTATLRELLAESDVVSLNCPLNDSNRRMINAETIKEMKDGAYLINTARGGLIDDDALADALRSGKLAGAGLDVLSTEPPRPDNPLLSAPGVVLTPHTAWATSEARSRLMQIAVDNLRAFLQGSPVNRVN</sequence>
<evidence type="ECO:0000259" key="6">
    <source>
        <dbReference type="Pfam" id="PF02826"/>
    </source>
</evidence>
<dbReference type="Gene3D" id="3.40.50.720">
    <property type="entry name" value="NAD(P)-binding Rossmann-like Domain"/>
    <property type="match status" value="2"/>
</dbReference>
<dbReference type="Pfam" id="PF02826">
    <property type="entry name" value="2-Hacid_dh_C"/>
    <property type="match status" value="1"/>
</dbReference>
<dbReference type="InterPro" id="IPR029753">
    <property type="entry name" value="D-isomer_DH_CS"/>
</dbReference>